<evidence type="ECO:0008006" key="3">
    <source>
        <dbReference type="Google" id="ProtNLM"/>
    </source>
</evidence>
<organism evidence="1 2">
    <name type="scientific">Roseateles terrae</name>
    <dbReference type="NCBI Taxonomy" id="431060"/>
    <lineage>
        <taxon>Bacteria</taxon>
        <taxon>Pseudomonadati</taxon>
        <taxon>Pseudomonadota</taxon>
        <taxon>Betaproteobacteria</taxon>
        <taxon>Burkholderiales</taxon>
        <taxon>Sphaerotilaceae</taxon>
        <taxon>Roseateles</taxon>
    </lineage>
</organism>
<sequence>MPLITTAHLEAPDDFYQALLNAHQGLSDADSHAFNARLVLLLANHIGRHDVLIAALAAAASTSSTSPPSSTTSPQGLP</sequence>
<dbReference type="InterPro" id="IPR021233">
    <property type="entry name" value="DUF2783"/>
</dbReference>
<evidence type="ECO:0000313" key="1">
    <source>
        <dbReference type="EMBL" id="MBB3196320.1"/>
    </source>
</evidence>
<keyword evidence="2" id="KW-1185">Reference proteome</keyword>
<gene>
    <name evidence="1" type="ORF">FHS28_003732</name>
</gene>
<reference evidence="1 2" key="1">
    <citation type="submission" date="2020-08" db="EMBL/GenBank/DDBJ databases">
        <title>Genomic Encyclopedia of Type Strains, Phase III (KMG-III): the genomes of soil and plant-associated and newly described type strains.</title>
        <authorList>
            <person name="Whitman W."/>
        </authorList>
    </citation>
    <scope>NUCLEOTIDE SEQUENCE [LARGE SCALE GENOMIC DNA]</scope>
    <source>
        <strain evidence="1 2">CECT 7247</strain>
    </source>
</reference>
<dbReference type="Pfam" id="PF10932">
    <property type="entry name" value="DUF2783"/>
    <property type="match status" value="1"/>
</dbReference>
<comment type="caution">
    <text evidence="1">The sequence shown here is derived from an EMBL/GenBank/DDBJ whole genome shotgun (WGS) entry which is preliminary data.</text>
</comment>
<proteinExistence type="predicted"/>
<dbReference type="EMBL" id="JACHXO010000007">
    <property type="protein sequence ID" value="MBB3196320.1"/>
    <property type="molecule type" value="Genomic_DNA"/>
</dbReference>
<accession>A0ABR6GW35</accession>
<protein>
    <recommendedName>
        <fullName evidence="3">DUF2783 domain-containing protein</fullName>
    </recommendedName>
</protein>
<dbReference type="Proteomes" id="UP000574369">
    <property type="component" value="Unassembled WGS sequence"/>
</dbReference>
<evidence type="ECO:0000313" key="2">
    <source>
        <dbReference type="Proteomes" id="UP000574369"/>
    </source>
</evidence>
<name>A0ABR6GW35_9BURK</name>
<dbReference type="RefSeq" id="WP_088454228.1">
    <property type="nucleotide sequence ID" value="NZ_JACHXO010000007.1"/>
</dbReference>